<dbReference type="PANTHER" id="PTHR43767">
    <property type="entry name" value="LONG-CHAIN-FATTY-ACID--COA LIGASE"/>
    <property type="match status" value="1"/>
</dbReference>
<dbReference type="CDD" id="cd06173">
    <property type="entry name" value="MFS_MefA_like"/>
    <property type="match status" value="1"/>
</dbReference>
<dbReference type="Pfam" id="PF00501">
    <property type="entry name" value="AMP-binding"/>
    <property type="match status" value="1"/>
</dbReference>
<evidence type="ECO:0000256" key="3">
    <source>
        <dbReference type="ARBA" id="ARBA00023136"/>
    </source>
</evidence>
<evidence type="ECO:0000256" key="2">
    <source>
        <dbReference type="ARBA" id="ARBA00022989"/>
    </source>
</evidence>
<feature type="transmembrane region" description="Helical" evidence="4">
    <location>
        <begin position="81"/>
        <end position="99"/>
    </location>
</feature>
<feature type="transmembrane region" description="Helical" evidence="4">
    <location>
        <begin position="329"/>
        <end position="350"/>
    </location>
</feature>
<protein>
    <submittedName>
        <fullName evidence="6">Acyl-[ACP]--phospholipid O-acyltransferase</fullName>
    </submittedName>
</protein>
<gene>
    <name evidence="6" type="ORF">HW932_00705</name>
</gene>
<dbReference type="Gene3D" id="3.30.300.30">
    <property type="match status" value="1"/>
</dbReference>
<evidence type="ECO:0000313" key="6">
    <source>
        <dbReference type="EMBL" id="NVZ07777.1"/>
    </source>
</evidence>
<feature type="transmembrane region" description="Helical" evidence="4">
    <location>
        <begin position="304"/>
        <end position="323"/>
    </location>
</feature>
<dbReference type="InterPro" id="IPR042099">
    <property type="entry name" value="ANL_N_sf"/>
</dbReference>
<feature type="transmembrane region" description="Helical" evidence="4">
    <location>
        <begin position="177"/>
        <end position="198"/>
    </location>
</feature>
<dbReference type="Pfam" id="PF01553">
    <property type="entry name" value="Acyltransferase"/>
    <property type="match status" value="1"/>
</dbReference>
<keyword evidence="2 4" id="KW-1133">Transmembrane helix</keyword>
<dbReference type="SUPFAM" id="SSF103473">
    <property type="entry name" value="MFS general substrate transporter"/>
    <property type="match status" value="1"/>
</dbReference>
<dbReference type="RefSeq" id="WP_176974583.1">
    <property type="nucleotide sequence ID" value="NZ_JABZEO010000001.1"/>
</dbReference>
<keyword evidence="6" id="KW-0808">Transferase</keyword>
<feature type="transmembrane region" description="Helical" evidence="4">
    <location>
        <begin position="142"/>
        <end position="162"/>
    </location>
</feature>
<feature type="transmembrane region" description="Helical" evidence="4">
    <location>
        <begin position="45"/>
        <end position="69"/>
    </location>
</feature>
<keyword evidence="7" id="KW-1185">Reference proteome</keyword>
<keyword evidence="6" id="KW-0012">Acyltransferase</keyword>
<feature type="transmembrane region" description="Helical" evidence="4">
    <location>
        <begin position="392"/>
        <end position="410"/>
    </location>
</feature>
<dbReference type="PANTHER" id="PTHR43767:SF1">
    <property type="entry name" value="NONRIBOSOMAL PEPTIDE SYNTHASE PES1 (EUROFUNG)-RELATED"/>
    <property type="match status" value="1"/>
</dbReference>
<evidence type="ECO:0000259" key="5">
    <source>
        <dbReference type="SMART" id="SM00563"/>
    </source>
</evidence>
<dbReference type="InterPro" id="IPR011701">
    <property type="entry name" value="MFS"/>
</dbReference>
<dbReference type="InterPro" id="IPR050237">
    <property type="entry name" value="ATP-dep_AMP-bd_enzyme"/>
</dbReference>
<dbReference type="SUPFAM" id="SSF69593">
    <property type="entry name" value="Glycerol-3-phosphate (1)-acyltransferase"/>
    <property type="match status" value="1"/>
</dbReference>
<dbReference type="SMART" id="SM00563">
    <property type="entry name" value="PlsC"/>
    <property type="match status" value="1"/>
</dbReference>
<dbReference type="GO" id="GO:0016878">
    <property type="term" value="F:acid-thiol ligase activity"/>
    <property type="evidence" value="ECO:0007669"/>
    <property type="project" value="UniProtKB-ARBA"/>
</dbReference>
<dbReference type="Gene3D" id="3.40.50.12780">
    <property type="entry name" value="N-terminal domain of ligase-like"/>
    <property type="match status" value="1"/>
</dbReference>
<feature type="transmembrane region" description="Helical" evidence="4">
    <location>
        <begin position="362"/>
        <end position="386"/>
    </location>
</feature>
<evidence type="ECO:0000256" key="4">
    <source>
        <dbReference type="SAM" id="Phobius"/>
    </source>
</evidence>
<organism evidence="6 7">
    <name type="scientific">Allochromatium humboldtianum</name>
    <dbReference type="NCBI Taxonomy" id="504901"/>
    <lineage>
        <taxon>Bacteria</taxon>
        <taxon>Pseudomonadati</taxon>
        <taxon>Pseudomonadota</taxon>
        <taxon>Gammaproteobacteria</taxon>
        <taxon>Chromatiales</taxon>
        <taxon>Chromatiaceae</taxon>
        <taxon>Allochromatium</taxon>
    </lineage>
</organism>
<keyword evidence="1 4" id="KW-0812">Transmembrane</keyword>
<dbReference type="InterPro" id="IPR002123">
    <property type="entry name" value="Plipid/glycerol_acylTrfase"/>
</dbReference>
<reference evidence="6 7" key="1">
    <citation type="submission" date="2020-06" db="EMBL/GenBank/DDBJ databases">
        <title>Whole-genome sequence of Allochromatium humboldtianum DSM 21881, type strain.</title>
        <authorList>
            <person name="Kyndt J.A."/>
            <person name="Meyer T.E."/>
        </authorList>
    </citation>
    <scope>NUCLEOTIDE SEQUENCE [LARGE SCALE GENOMIC DNA]</scope>
    <source>
        <strain evidence="6 7">DSM 21881</strain>
    </source>
</reference>
<dbReference type="CDD" id="cd07989">
    <property type="entry name" value="LPLAT_AGPAT-like"/>
    <property type="match status" value="1"/>
</dbReference>
<dbReference type="PROSITE" id="PS00455">
    <property type="entry name" value="AMP_BINDING"/>
    <property type="match status" value="1"/>
</dbReference>
<feature type="transmembrane region" description="Helical" evidence="4">
    <location>
        <begin position="670"/>
        <end position="691"/>
    </location>
</feature>
<dbReference type="AlphaFoldDB" id="A0A850R9A9"/>
<evidence type="ECO:0000313" key="7">
    <source>
        <dbReference type="Proteomes" id="UP000592294"/>
    </source>
</evidence>
<feature type="transmembrane region" description="Helical" evidence="4">
    <location>
        <begin position="273"/>
        <end position="292"/>
    </location>
</feature>
<keyword evidence="3 4" id="KW-0472">Membrane</keyword>
<feature type="transmembrane region" description="Helical" evidence="4">
    <location>
        <begin position="105"/>
        <end position="122"/>
    </location>
</feature>
<name>A0A850R9A9_9GAMM</name>
<dbReference type="GO" id="GO:0016746">
    <property type="term" value="F:acyltransferase activity"/>
    <property type="evidence" value="ECO:0007669"/>
    <property type="project" value="UniProtKB-KW"/>
</dbReference>
<accession>A0A850R9A9</accession>
<dbReference type="Proteomes" id="UP000592294">
    <property type="component" value="Unassembled WGS sequence"/>
</dbReference>
<dbReference type="SUPFAM" id="SSF56801">
    <property type="entry name" value="Acetyl-CoA synthetase-like"/>
    <property type="match status" value="1"/>
</dbReference>
<feature type="transmembrane region" description="Helical" evidence="4">
    <location>
        <begin position="7"/>
        <end position="25"/>
    </location>
</feature>
<dbReference type="Pfam" id="PF07690">
    <property type="entry name" value="MFS_1"/>
    <property type="match status" value="1"/>
</dbReference>
<dbReference type="InterPro" id="IPR036259">
    <property type="entry name" value="MFS_trans_sf"/>
</dbReference>
<dbReference type="Gene3D" id="1.20.1250.20">
    <property type="entry name" value="MFS general substrate transporter like domains"/>
    <property type="match status" value="1"/>
</dbReference>
<dbReference type="InterPro" id="IPR000873">
    <property type="entry name" value="AMP-dep_synth/lig_dom"/>
</dbReference>
<feature type="transmembrane region" description="Helical" evidence="4">
    <location>
        <begin position="236"/>
        <end position="261"/>
    </location>
</feature>
<dbReference type="EMBL" id="JABZEO010000001">
    <property type="protein sequence ID" value="NVZ07777.1"/>
    <property type="molecule type" value="Genomic_DNA"/>
</dbReference>
<dbReference type="InterPro" id="IPR020845">
    <property type="entry name" value="AMP-binding_CS"/>
</dbReference>
<dbReference type="InterPro" id="IPR045851">
    <property type="entry name" value="AMP-bd_C_sf"/>
</dbReference>
<proteinExistence type="predicted"/>
<evidence type="ECO:0000256" key="1">
    <source>
        <dbReference type="ARBA" id="ARBA00022692"/>
    </source>
</evidence>
<dbReference type="NCBIfam" id="NF006386">
    <property type="entry name" value="PRK08633.1"/>
    <property type="match status" value="1"/>
</dbReference>
<sequence>MGQLFRIAGFLPYVLMIFLNAFVDLGHKIVIQNTLFKIYDGDAQILLTAIVNALILLPFVLLFTPSGFMADRFPKNRVMRATAWVAVGLTLCITLFYYLGWFWPAFAMTFLLAAQSAFYSPAKYGYIKELVGKEALATANGWVQATTTTAILAGIFVFSILFEGRLAGATFDTPDAIMGLIAPLGWVLVLCSVVELAIAYRLPRTSEGGALGFDWGRYASGRYLRDNLRAAWDNQVIWLSIVGLSIFWAISQVILAAFPAFAKETLGETNTVVIQGMLACSGVGIILGSIIAGRVSRHHIETGLIPVGAGGIALALFLLPGLGSSWAHALNFLVLGVLAGFFLVPLNALIQFNAGESGLGRVLAANNFVQNLVMLGFLGLTVLAAWLEVGGLVLMLALAVIALGGALYTIHQLPQSLVRFLIGRLMATRYRLNVIGLKNMPAQGGVLLLGNHVSWIDWAMVQLASPRPVRFVMERWIYERWYLRWFLDFFGVVPISRASSRQAIQTITQLIDAGEVVCLFPEGTLSKNGQLSEFKRGFELSARAAGSGVILPFYQRGLWGSRFSYASGKLRTNRRQGRVREVIVAFGAPLPLESGAERVKQAVFELSVTSWRAYVETLPTLPAVWLETAKRDPGAPAIVDSVGTTLTNRRLLTAVALFARRIRRLAPEPAIGLLLPASSAGVIANLAALLAGKTVVNLNYTASPEALQASVEQAGVRHVITADRFLRKLEQRGIDSASALPGVTLHPMEGLRARIGRVEALLTLGLTSLLPAAAIGRLFGHPSRPDDTAAVLFSSGSEGTPKGIELTHRNILANVRQISDVLNTERDDVLLANLPLFHAFGLTATTFMPLLEGVPMVCHPDPTDAVGTAKAIARYRATVLCGTSTFLRLYARSPKVHPLMLQSLRIVVAGAERLAPEVREGFALKFHKEILEGYGATETTPVASVNVPDALETDTWKVQTGSRPGTVGMPLPGTSFRIVDPETLETLPPGADGLILIGGVQVMKGYLGAPGKTAEAIVELDGMRWYKTGDKGHLDTDGFLTIVDRYSRFAKLGGEMISLTAVEDSVRKALEQPDLELVAVNVPDERKGERIVLLVAEEGAIDLESLRRAMLAGGTNPLTIPAEVRRVGTIPKLGSGKTDFGSARRLALAEVH</sequence>
<feature type="domain" description="Phospholipid/glycerol acyltransferase" evidence="5">
    <location>
        <begin position="446"/>
        <end position="558"/>
    </location>
</feature>
<dbReference type="GO" id="GO:0022857">
    <property type="term" value="F:transmembrane transporter activity"/>
    <property type="evidence" value="ECO:0007669"/>
    <property type="project" value="InterPro"/>
</dbReference>
<comment type="caution">
    <text evidence="6">The sequence shown here is derived from an EMBL/GenBank/DDBJ whole genome shotgun (WGS) entry which is preliminary data.</text>
</comment>